<protein>
    <submittedName>
        <fullName evidence="2">Uncharacterized protein</fullName>
    </submittedName>
</protein>
<dbReference type="EMBL" id="JAUHPW010000003">
    <property type="protein sequence ID" value="MDN4475187.1"/>
    <property type="molecule type" value="Genomic_DNA"/>
</dbReference>
<dbReference type="Proteomes" id="UP001172728">
    <property type="component" value="Unassembled WGS sequence"/>
</dbReference>
<evidence type="ECO:0000256" key="1">
    <source>
        <dbReference type="SAM" id="MobiDB-lite"/>
    </source>
</evidence>
<evidence type="ECO:0000313" key="3">
    <source>
        <dbReference type="Proteomes" id="UP001172728"/>
    </source>
</evidence>
<feature type="compositionally biased region" description="Polar residues" evidence="1">
    <location>
        <begin position="232"/>
        <end position="248"/>
    </location>
</feature>
<keyword evidence="3" id="KW-1185">Reference proteome</keyword>
<organism evidence="2 3">
    <name type="scientific">Demequina litoralis</name>
    <dbReference type="NCBI Taxonomy" id="3051660"/>
    <lineage>
        <taxon>Bacteria</taxon>
        <taxon>Bacillati</taxon>
        <taxon>Actinomycetota</taxon>
        <taxon>Actinomycetes</taxon>
        <taxon>Micrococcales</taxon>
        <taxon>Demequinaceae</taxon>
        <taxon>Demequina</taxon>
    </lineage>
</organism>
<dbReference type="RefSeq" id="WP_301131637.1">
    <property type="nucleotide sequence ID" value="NZ_JAUHPW010000003.1"/>
</dbReference>
<comment type="caution">
    <text evidence="2">The sequence shown here is derived from an EMBL/GenBank/DDBJ whole genome shotgun (WGS) entry which is preliminary data.</text>
</comment>
<reference evidence="2" key="1">
    <citation type="submission" date="2023-06" db="EMBL/GenBank/DDBJ databases">
        <title>Sysu t00192.</title>
        <authorList>
            <person name="Gao L."/>
            <person name="Fang B.-Z."/>
            <person name="Li W.-J."/>
        </authorList>
    </citation>
    <scope>NUCLEOTIDE SEQUENCE</scope>
    <source>
        <strain evidence="2">SYSU T00192</strain>
    </source>
</reference>
<evidence type="ECO:0000313" key="2">
    <source>
        <dbReference type="EMBL" id="MDN4475187.1"/>
    </source>
</evidence>
<proteinExistence type="predicted"/>
<gene>
    <name evidence="2" type="ORF">QQX09_04850</name>
</gene>
<feature type="region of interest" description="Disordered" evidence="1">
    <location>
        <begin position="232"/>
        <end position="260"/>
    </location>
</feature>
<accession>A0ABT8G7R2</accession>
<sequence length="260" mass="28983">MSRSFAAYDRSVRMRLIAEILDACERMSREQTTEFLAYHGIYPPIEPMWSRIFKRYTGPDHEIDAWTKYAKGWPNYLEGVLLEMSAGRLATLAPDAQAAARDYEAQNGSRLPEDTRAHYERQVQELLTEISEDDDLSAEDKSHFVKLLEALLAALNKDPGRSTPSIRQAAEAVVSDAVLRRDLWTRSAPKPWAKKTAAVVTSLLVVLGAVGGYNDAKELVADVWRWLPALTATPQETPEPNGDATSPSPYADDDHPRAAD</sequence>
<name>A0ABT8G7R2_9MICO</name>